<evidence type="ECO:0000313" key="2">
    <source>
        <dbReference type="EMBL" id="KAF7728597.1"/>
    </source>
</evidence>
<keyword evidence="3" id="KW-1185">Reference proteome</keyword>
<protein>
    <submittedName>
        <fullName evidence="2">Uncharacterized protein</fullName>
    </submittedName>
</protein>
<keyword evidence="1" id="KW-0472">Membrane</keyword>
<feature type="transmembrane region" description="Helical" evidence="1">
    <location>
        <begin position="16"/>
        <end position="37"/>
    </location>
</feature>
<organism evidence="2 3">
    <name type="scientific">Apophysomyces ossiformis</name>
    <dbReference type="NCBI Taxonomy" id="679940"/>
    <lineage>
        <taxon>Eukaryota</taxon>
        <taxon>Fungi</taxon>
        <taxon>Fungi incertae sedis</taxon>
        <taxon>Mucoromycota</taxon>
        <taxon>Mucoromycotina</taxon>
        <taxon>Mucoromycetes</taxon>
        <taxon>Mucorales</taxon>
        <taxon>Mucorineae</taxon>
        <taxon>Mucoraceae</taxon>
        <taxon>Apophysomyces</taxon>
    </lineage>
</organism>
<dbReference type="Proteomes" id="UP000605846">
    <property type="component" value="Unassembled WGS sequence"/>
</dbReference>
<dbReference type="AlphaFoldDB" id="A0A8H7BU07"/>
<dbReference type="OrthoDB" id="5386199at2759"/>
<comment type="caution">
    <text evidence="2">The sequence shown here is derived from an EMBL/GenBank/DDBJ whole genome shotgun (WGS) entry which is preliminary data.</text>
</comment>
<accession>A0A8H7BU07</accession>
<evidence type="ECO:0000256" key="1">
    <source>
        <dbReference type="SAM" id="Phobius"/>
    </source>
</evidence>
<name>A0A8H7BU07_9FUNG</name>
<dbReference type="EMBL" id="JABAYA010000034">
    <property type="protein sequence ID" value="KAF7728597.1"/>
    <property type="molecule type" value="Genomic_DNA"/>
</dbReference>
<proteinExistence type="predicted"/>
<evidence type="ECO:0000313" key="3">
    <source>
        <dbReference type="Proteomes" id="UP000605846"/>
    </source>
</evidence>
<reference evidence="2" key="1">
    <citation type="submission" date="2020-01" db="EMBL/GenBank/DDBJ databases">
        <title>Genome Sequencing of Three Apophysomyces-Like Fungal Strains Confirms a Novel Fungal Genus in the Mucoromycota with divergent Burkholderia-like Endosymbiotic Bacteria.</title>
        <authorList>
            <person name="Stajich J.E."/>
            <person name="Macias A.M."/>
            <person name="Carter-House D."/>
            <person name="Lovett B."/>
            <person name="Kasson L.R."/>
            <person name="Berry K."/>
            <person name="Grigoriev I."/>
            <person name="Chang Y."/>
            <person name="Spatafora J."/>
            <person name="Kasson M.T."/>
        </authorList>
    </citation>
    <scope>NUCLEOTIDE SEQUENCE</scope>
    <source>
        <strain evidence="2">NRRL A-21654</strain>
    </source>
</reference>
<gene>
    <name evidence="2" type="ORF">EC973_005824</name>
</gene>
<sequence>MYFWESPAVQATGLNGYMFLGALIASTCSTGALHYLLSPYINTIHLHTSAKRATATLQDQPLITPNTVITLETLDLLARRRQTTLALRDLKPSTGLFSTWRVSQQLIDKQYELERLKGIKPALKQTKFWLDQKGEADTKAMEGIIRVIQENDRRQRLV</sequence>
<keyword evidence="1" id="KW-0812">Transmembrane</keyword>
<keyword evidence="1" id="KW-1133">Transmembrane helix</keyword>